<comment type="caution">
    <text evidence="1">The sequence shown here is derived from an EMBL/GenBank/DDBJ whole genome shotgun (WGS) entry which is preliminary data.</text>
</comment>
<dbReference type="EMBL" id="LAZR01064489">
    <property type="protein sequence ID" value="KKK57413.1"/>
    <property type="molecule type" value="Genomic_DNA"/>
</dbReference>
<feature type="non-terminal residue" evidence="1">
    <location>
        <position position="78"/>
    </location>
</feature>
<dbReference type="AlphaFoldDB" id="A0A0F8WL66"/>
<evidence type="ECO:0000313" key="1">
    <source>
        <dbReference type="EMBL" id="KKK57413.1"/>
    </source>
</evidence>
<sequence length="78" mass="9109">MFDCFRKAKKEPRKDIYLVAYACDDKHCQRDHNDGICQDCGGPVRKAVCKGRILEMLRVRLPYGNGFVRWMDPETVED</sequence>
<name>A0A0F8WL66_9ZZZZ</name>
<protein>
    <submittedName>
        <fullName evidence="1">Uncharacterized protein</fullName>
    </submittedName>
</protein>
<reference evidence="1" key="1">
    <citation type="journal article" date="2015" name="Nature">
        <title>Complex archaea that bridge the gap between prokaryotes and eukaryotes.</title>
        <authorList>
            <person name="Spang A."/>
            <person name="Saw J.H."/>
            <person name="Jorgensen S.L."/>
            <person name="Zaremba-Niedzwiedzka K."/>
            <person name="Martijn J."/>
            <person name="Lind A.E."/>
            <person name="van Eijk R."/>
            <person name="Schleper C."/>
            <person name="Guy L."/>
            <person name="Ettema T.J."/>
        </authorList>
    </citation>
    <scope>NUCLEOTIDE SEQUENCE</scope>
</reference>
<organism evidence="1">
    <name type="scientific">marine sediment metagenome</name>
    <dbReference type="NCBI Taxonomy" id="412755"/>
    <lineage>
        <taxon>unclassified sequences</taxon>
        <taxon>metagenomes</taxon>
        <taxon>ecological metagenomes</taxon>
    </lineage>
</organism>
<accession>A0A0F8WL66</accession>
<gene>
    <name evidence="1" type="ORF">LCGC14_3054690</name>
</gene>
<proteinExistence type="predicted"/>